<dbReference type="Gene3D" id="1.10.3720.10">
    <property type="entry name" value="MetI-like"/>
    <property type="match status" value="1"/>
</dbReference>
<evidence type="ECO:0000313" key="10">
    <source>
        <dbReference type="Proteomes" id="UP000655589"/>
    </source>
</evidence>
<dbReference type="Pfam" id="PF00528">
    <property type="entry name" value="BPD_transp_1"/>
    <property type="match status" value="1"/>
</dbReference>
<keyword evidence="4 7" id="KW-0812">Transmembrane</keyword>
<dbReference type="RefSeq" id="WP_171105881.1">
    <property type="nucleotide sequence ID" value="NZ_BMPT01000012.1"/>
</dbReference>
<feature type="transmembrane region" description="Helical" evidence="7">
    <location>
        <begin position="35"/>
        <end position="59"/>
    </location>
</feature>
<dbReference type="PANTHER" id="PTHR30151:SF38">
    <property type="entry name" value="ALIPHATIC SULFONATES TRANSPORT PERMEASE PROTEIN SSUC-RELATED"/>
    <property type="match status" value="1"/>
</dbReference>
<evidence type="ECO:0000313" key="9">
    <source>
        <dbReference type="EMBL" id="GGM32714.1"/>
    </source>
</evidence>
<reference evidence="9" key="2">
    <citation type="submission" date="2020-09" db="EMBL/GenBank/DDBJ databases">
        <authorList>
            <person name="Sun Q."/>
            <person name="Ohkuma M."/>
        </authorList>
    </citation>
    <scope>NUCLEOTIDE SEQUENCE</scope>
    <source>
        <strain evidence="9">JCM 3051</strain>
    </source>
</reference>
<dbReference type="Proteomes" id="UP000655589">
    <property type="component" value="Unassembled WGS sequence"/>
</dbReference>
<dbReference type="PANTHER" id="PTHR30151">
    <property type="entry name" value="ALKANE SULFONATE ABC TRANSPORTER-RELATED, MEMBRANE SUBUNIT"/>
    <property type="match status" value="1"/>
</dbReference>
<gene>
    <name evidence="9" type="primary">ssuC</name>
    <name evidence="9" type="ORF">GCM10010102_30230</name>
</gene>
<evidence type="ECO:0000256" key="4">
    <source>
        <dbReference type="ARBA" id="ARBA00022692"/>
    </source>
</evidence>
<dbReference type="AlphaFoldDB" id="A0A8H9L492"/>
<protein>
    <submittedName>
        <fullName evidence="9">ABC transporter permease</fullName>
    </submittedName>
</protein>
<dbReference type="FunFam" id="1.10.3720.10:FF:000003">
    <property type="entry name" value="Aliphatic sulfonate ABC transporter permease"/>
    <property type="match status" value="1"/>
</dbReference>
<comment type="subcellular location">
    <subcellularLocation>
        <location evidence="1 7">Cell membrane</location>
        <topology evidence="1 7">Multi-pass membrane protein</topology>
    </subcellularLocation>
</comment>
<feature type="transmembrane region" description="Helical" evidence="7">
    <location>
        <begin position="193"/>
        <end position="223"/>
    </location>
</feature>
<organism evidence="9 10">
    <name type="scientific">Promicromonospora citrea</name>
    <dbReference type="NCBI Taxonomy" id="43677"/>
    <lineage>
        <taxon>Bacteria</taxon>
        <taxon>Bacillati</taxon>
        <taxon>Actinomycetota</taxon>
        <taxon>Actinomycetes</taxon>
        <taxon>Micrococcales</taxon>
        <taxon>Promicromonosporaceae</taxon>
        <taxon>Promicromonospora</taxon>
    </lineage>
</organism>
<dbReference type="EMBL" id="BMPT01000012">
    <property type="protein sequence ID" value="GGM32714.1"/>
    <property type="molecule type" value="Genomic_DNA"/>
</dbReference>
<comment type="caution">
    <text evidence="9">The sequence shown here is derived from an EMBL/GenBank/DDBJ whole genome shotgun (WGS) entry which is preliminary data.</text>
</comment>
<dbReference type="InterPro" id="IPR000515">
    <property type="entry name" value="MetI-like"/>
</dbReference>
<evidence type="ECO:0000256" key="5">
    <source>
        <dbReference type="ARBA" id="ARBA00022989"/>
    </source>
</evidence>
<evidence type="ECO:0000256" key="7">
    <source>
        <dbReference type="RuleBase" id="RU363032"/>
    </source>
</evidence>
<dbReference type="SUPFAM" id="SSF161098">
    <property type="entry name" value="MetI-like"/>
    <property type="match status" value="1"/>
</dbReference>
<keyword evidence="6 7" id="KW-0472">Membrane</keyword>
<feature type="transmembrane region" description="Helical" evidence="7">
    <location>
        <begin position="243"/>
        <end position="263"/>
    </location>
</feature>
<dbReference type="GO" id="GO:0042918">
    <property type="term" value="P:alkanesulfonate transmembrane transport"/>
    <property type="evidence" value="ECO:0007669"/>
    <property type="project" value="UniProtKB-ARBA"/>
</dbReference>
<comment type="similarity">
    <text evidence="7">Belongs to the binding-protein-dependent transport system permease family.</text>
</comment>
<reference evidence="9" key="1">
    <citation type="journal article" date="2014" name="Int. J. Syst. Evol. Microbiol.">
        <title>Complete genome sequence of Corynebacterium casei LMG S-19264T (=DSM 44701T), isolated from a smear-ripened cheese.</title>
        <authorList>
            <consortium name="US DOE Joint Genome Institute (JGI-PGF)"/>
            <person name="Walter F."/>
            <person name="Albersmeier A."/>
            <person name="Kalinowski J."/>
            <person name="Ruckert C."/>
        </authorList>
    </citation>
    <scope>NUCLEOTIDE SEQUENCE</scope>
    <source>
        <strain evidence="9">JCM 3051</strain>
    </source>
</reference>
<proteinExistence type="inferred from homology"/>
<evidence type="ECO:0000259" key="8">
    <source>
        <dbReference type="PROSITE" id="PS50928"/>
    </source>
</evidence>
<dbReference type="CDD" id="cd06261">
    <property type="entry name" value="TM_PBP2"/>
    <property type="match status" value="1"/>
</dbReference>
<evidence type="ECO:0000256" key="1">
    <source>
        <dbReference type="ARBA" id="ARBA00004651"/>
    </source>
</evidence>
<keyword evidence="5 7" id="KW-1133">Transmembrane helix</keyword>
<evidence type="ECO:0000256" key="6">
    <source>
        <dbReference type="ARBA" id="ARBA00023136"/>
    </source>
</evidence>
<feature type="transmembrane region" description="Helical" evidence="7">
    <location>
        <begin position="153"/>
        <end position="172"/>
    </location>
</feature>
<accession>A0A8H9L492</accession>
<evidence type="ECO:0000256" key="3">
    <source>
        <dbReference type="ARBA" id="ARBA00022475"/>
    </source>
</evidence>
<feature type="transmembrane region" description="Helical" evidence="7">
    <location>
        <begin position="97"/>
        <end position="118"/>
    </location>
</feature>
<keyword evidence="10" id="KW-1185">Reference proteome</keyword>
<sequence>MTAVVQDRRPAPARTAAPPADVRPRVRRLGLRPPVPLAAGSGVALLLVVWAVGSATGLIDPRVLSAPWTVVTTGVDLAVDGRLVENLAVSLGRAAQGLVWGVLAGVLLALLSGLSRLGEALLDGPIQVKRAVPNLALLPLLILWFGIGEEMKVVTIALGVFIPVYIHTHNGLRSIDKRYVELAETLRLDRRRFVAHVVLPGALPGFLLGLRFAVTGSLLALVVVEQVNGTAGIGYMMELARTYGQTEVIVVGLVVYGVLGYTADRAVRLLQRRALSWRRTLED</sequence>
<name>A0A8H9L492_9MICO</name>
<dbReference type="PROSITE" id="PS50928">
    <property type="entry name" value="ABC_TM1"/>
    <property type="match status" value="1"/>
</dbReference>
<dbReference type="InterPro" id="IPR035906">
    <property type="entry name" value="MetI-like_sf"/>
</dbReference>
<keyword evidence="2 7" id="KW-0813">Transport</keyword>
<dbReference type="GO" id="GO:0005886">
    <property type="term" value="C:plasma membrane"/>
    <property type="evidence" value="ECO:0007669"/>
    <property type="project" value="UniProtKB-SubCell"/>
</dbReference>
<feature type="transmembrane region" description="Helical" evidence="7">
    <location>
        <begin position="130"/>
        <end position="147"/>
    </location>
</feature>
<keyword evidence="3" id="KW-1003">Cell membrane</keyword>
<evidence type="ECO:0000256" key="2">
    <source>
        <dbReference type="ARBA" id="ARBA00022448"/>
    </source>
</evidence>
<feature type="domain" description="ABC transmembrane type-1" evidence="8">
    <location>
        <begin position="83"/>
        <end position="267"/>
    </location>
</feature>